<keyword evidence="2" id="KW-1185">Reference proteome</keyword>
<sequence length="40" mass="4306">MNEIGVKIGKVWKEFYGSLAGSSSHISLAIRADHSRGVGF</sequence>
<dbReference type="EMBL" id="SOCA01000003">
    <property type="protein sequence ID" value="TDU71126.1"/>
    <property type="molecule type" value="Genomic_DNA"/>
</dbReference>
<dbReference type="AlphaFoldDB" id="A0A4R7S0Y9"/>
<name>A0A4R7S0Y9_9BACT</name>
<evidence type="ECO:0000313" key="1">
    <source>
        <dbReference type="EMBL" id="TDU71126.1"/>
    </source>
</evidence>
<protein>
    <submittedName>
        <fullName evidence="1">Uncharacterized protein</fullName>
    </submittedName>
</protein>
<comment type="caution">
    <text evidence="1">The sequence shown here is derived from an EMBL/GenBank/DDBJ whole genome shotgun (WGS) entry which is preliminary data.</text>
</comment>
<reference evidence="1 2" key="1">
    <citation type="submission" date="2019-03" db="EMBL/GenBank/DDBJ databases">
        <title>Genomic Encyclopedia of Archaeal and Bacterial Type Strains, Phase II (KMG-II): from individual species to whole genera.</title>
        <authorList>
            <person name="Goeker M."/>
        </authorList>
    </citation>
    <scope>NUCLEOTIDE SEQUENCE [LARGE SCALE GENOMIC DNA]</scope>
    <source>
        <strain evidence="1 2">ATCC 25309</strain>
    </source>
</reference>
<proteinExistence type="predicted"/>
<organism evidence="1 2">
    <name type="scientific">Prosthecobacter fusiformis</name>
    <dbReference type="NCBI Taxonomy" id="48464"/>
    <lineage>
        <taxon>Bacteria</taxon>
        <taxon>Pseudomonadati</taxon>
        <taxon>Verrucomicrobiota</taxon>
        <taxon>Verrucomicrobiia</taxon>
        <taxon>Verrucomicrobiales</taxon>
        <taxon>Verrucomicrobiaceae</taxon>
        <taxon>Prosthecobacter</taxon>
    </lineage>
</organism>
<evidence type="ECO:0000313" key="2">
    <source>
        <dbReference type="Proteomes" id="UP000295662"/>
    </source>
</evidence>
<gene>
    <name evidence="1" type="ORF">EI77_02245</name>
</gene>
<dbReference type="Proteomes" id="UP000295662">
    <property type="component" value="Unassembled WGS sequence"/>
</dbReference>
<accession>A0A4R7S0Y9</accession>